<accession>A0A1Y1S1Z6</accession>
<evidence type="ECO:0000313" key="2">
    <source>
        <dbReference type="Proteomes" id="UP000192343"/>
    </source>
</evidence>
<comment type="caution">
    <text evidence="1">The sequence shown here is derived from an EMBL/GenBank/DDBJ whole genome shotgun (WGS) entry which is preliminary data.</text>
</comment>
<reference evidence="1 2" key="1">
    <citation type="submission" date="2017-03" db="EMBL/GenBank/DDBJ databases">
        <title>Draft Genome sequence of Marispirochaeta sp. strain JC444.</title>
        <authorList>
            <person name="Shivani Y."/>
            <person name="Subhash Y."/>
            <person name="Sasikala C."/>
            <person name="Ramana C."/>
        </authorList>
    </citation>
    <scope>NUCLEOTIDE SEQUENCE [LARGE SCALE GENOMIC DNA]</scope>
    <source>
        <strain evidence="1 2">JC444</strain>
    </source>
</reference>
<gene>
    <name evidence="1" type="ORF">B4O97_04810</name>
</gene>
<dbReference type="OrthoDB" id="9793197at2"/>
<dbReference type="Proteomes" id="UP000192343">
    <property type="component" value="Unassembled WGS sequence"/>
</dbReference>
<protein>
    <recommendedName>
        <fullName evidence="3">DUF2007 domain-containing protein</fullName>
    </recommendedName>
</protein>
<organism evidence="1 2">
    <name type="scientific">Marispirochaeta aestuarii</name>
    <dbReference type="NCBI Taxonomy" id="1963862"/>
    <lineage>
        <taxon>Bacteria</taxon>
        <taxon>Pseudomonadati</taxon>
        <taxon>Spirochaetota</taxon>
        <taxon>Spirochaetia</taxon>
        <taxon>Spirochaetales</taxon>
        <taxon>Spirochaetaceae</taxon>
        <taxon>Marispirochaeta</taxon>
    </lineage>
</organism>
<dbReference type="STRING" id="1963862.B4O97_04810"/>
<proteinExistence type="predicted"/>
<dbReference type="AlphaFoldDB" id="A0A1Y1S1Z6"/>
<name>A0A1Y1S1Z6_9SPIO</name>
<dbReference type="EMBL" id="MWQY01000004">
    <property type="protein sequence ID" value="ORC36949.1"/>
    <property type="molecule type" value="Genomic_DNA"/>
</dbReference>
<sequence length="76" mass="8434">MKKKKPRIGLANDIEAARFADILAQEGIPCAVISNDSSVYTGIFQLQNGWGYAEVPEEFLRQAESLLAAYRESLTE</sequence>
<keyword evidence="2" id="KW-1185">Reference proteome</keyword>
<evidence type="ECO:0008006" key="3">
    <source>
        <dbReference type="Google" id="ProtNLM"/>
    </source>
</evidence>
<evidence type="ECO:0000313" key="1">
    <source>
        <dbReference type="EMBL" id="ORC36949.1"/>
    </source>
</evidence>
<dbReference type="RefSeq" id="WP_083048823.1">
    <property type="nucleotide sequence ID" value="NZ_MWQY01000004.1"/>
</dbReference>